<keyword evidence="16" id="KW-1185">Reference proteome</keyword>
<dbReference type="CDD" id="cd06225">
    <property type="entry name" value="HAMP"/>
    <property type="match status" value="1"/>
</dbReference>
<dbReference type="InterPro" id="IPR003660">
    <property type="entry name" value="HAMP_dom"/>
</dbReference>
<gene>
    <name evidence="15" type="ORF">PMG71_03470</name>
</gene>
<keyword evidence="10" id="KW-1133">Transmembrane helix</keyword>
<dbReference type="Pfam" id="PF22673">
    <property type="entry name" value="MCP-like_PDC_1"/>
    <property type="match status" value="1"/>
</dbReference>
<dbReference type="InterPro" id="IPR036097">
    <property type="entry name" value="HisK_dim/P_sf"/>
</dbReference>
<dbReference type="PROSITE" id="PS50885">
    <property type="entry name" value="HAMP"/>
    <property type="match status" value="1"/>
</dbReference>
<dbReference type="SMART" id="SM00388">
    <property type="entry name" value="HisKA"/>
    <property type="match status" value="1"/>
</dbReference>
<dbReference type="EMBL" id="JAQOSP010000022">
    <property type="protein sequence ID" value="MDJ1168483.1"/>
    <property type="molecule type" value="Genomic_DNA"/>
</dbReference>
<accession>A0ABT7ANK7</accession>
<dbReference type="InterPro" id="IPR000014">
    <property type="entry name" value="PAS"/>
</dbReference>
<keyword evidence="4 8" id="KW-0597">Phosphoprotein</keyword>
<dbReference type="CDD" id="cd00130">
    <property type="entry name" value="PAS"/>
    <property type="match status" value="1"/>
</dbReference>
<sequence length="1077" mass="121867">MVFQSNRWSQVLQRLPLRAVLIVPFVVQLGIVVGLVGYLSYRSAHKSIDHLGQQLMEDRASKVQLYLLSELSSLYQINRINIDAVQNNQLDLNNLDEVVSHFLVQLQQFPSVTTLMLGLPQGQFRIIHRSTVQPGRIELGYSNPEKLDEFRVDFISEEGDRQENLEVLYPFPVQERPWYQAAERDRAPGWTEPFQIGQDPVLAINAYAPFYTENQQLRGVFSVNLSLKGLQQFLQSLPICQGCRVILLDRQGQLIASSTPDPPFQVTLDTTAAEPKHIFKRITPSESSDPIVAAVEGLLEPKKPMNSGDVLYRQFTVAPSTGERPEKYRVYLQELRISELQKNIEGHLFLPQLPRGWQVGMIVPEAEFMGQIQATTHRTIALCILALVLSIGFSFLTARWMVYPLIRLQNSSQNIAAGNLDTPVTIAGIGVVHRLTDSFSQMQQQLQTSFQTIAEKEHELTLIMNSLPLGVAVFDPQGKLILINPKGQEILRGQTPETPLRDMNQAYSVYRAGTSTLYPSDELPLVRAIQGENAYADDLELRIDGVQIPLEVHTAPIRNLEGEVIYAINVFQEISDRKQAEALVKNYNLILEKQVSDRTRQLYQANTELKNAKQAAEKANQAKSEFIANMSHELRTPLNAILGYPTLLQNSPHLSKQDRHYLHLINKSGTYLLSLINQILDFSKIEAGRLSLDLSSVNLHHLIEEIQTMFDFKARAKELQLEVHLDSDLPTIIETDQIKLQQILVNLLNNAIKFTSVGSVSLTVKKLSQKQIQFIVADTGVGIAPEELEQVFQPFVQTESGRHSREGTGLGLTLSQKFVEMLGSTLSVESKLSKGTQFQFELPIQEAFNTPASDISSSSQAIRLAADQPIFRILIADDNETNRFLLVSLLKEWGFEVREAQDGEEALKMWETWQPHLIFMDMRMPNMTGEEATKEIRKTVGNLTPVIIALTASAFDHQKEAILATGCDRIISKPFRTVEISQILENYLGVEFTYQEKSEILAYDPNYLNESDLENISNQWLEQLENSVTMGMPDEMDEIIEKLGPEHERVSRFLQALVDDFEFKKILDWITKNKKTE</sequence>
<dbReference type="InterPro" id="IPR035965">
    <property type="entry name" value="PAS-like_dom_sf"/>
</dbReference>
<dbReference type="InterPro" id="IPR005467">
    <property type="entry name" value="His_kinase_dom"/>
</dbReference>
<feature type="modified residue" description="4-aspartylphosphate" evidence="8">
    <location>
        <position position="921"/>
    </location>
</feature>
<name>A0ABT7ANK7_9CYAN</name>
<dbReference type="Pfam" id="PF00072">
    <property type="entry name" value="Response_reg"/>
    <property type="match status" value="1"/>
</dbReference>
<evidence type="ECO:0000256" key="2">
    <source>
        <dbReference type="ARBA" id="ARBA00004370"/>
    </source>
</evidence>
<keyword evidence="9" id="KW-0175">Coiled coil</keyword>
<evidence type="ECO:0000259" key="14">
    <source>
        <dbReference type="PROSITE" id="PS50885"/>
    </source>
</evidence>
<evidence type="ECO:0000259" key="13">
    <source>
        <dbReference type="PROSITE" id="PS50113"/>
    </source>
</evidence>
<dbReference type="PANTHER" id="PTHR43047">
    <property type="entry name" value="TWO-COMPONENT HISTIDINE PROTEIN KINASE"/>
    <property type="match status" value="1"/>
</dbReference>
<feature type="transmembrane region" description="Helical" evidence="10">
    <location>
        <begin position="379"/>
        <end position="402"/>
    </location>
</feature>
<dbReference type="Proteomes" id="UP001235303">
    <property type="component" value="Unassembled WGS sequence"/>
</dbReference>
<keyword evidence="10" id="KW-0472">Membrane</keyword>
<evidence type="ECO:0000256" key="8">
    <source>
        <dbReference type="PROSITE-ProRule" id="PRU00169"/>
    </source>
</evidence>
<feature type="domain" description="Histidine kinase" evidence="11">
    <location>
        <begin position="629"/>
        <end position="846"/>
    </location>
</feature>
<evidence type="ECO:0000256" key="10">
    <source>
        <dbReference type="SAM" id="Phobius"/>
    </source>
</evidence>
<feature type="domain" description="PAC" evidence="13">
    <location>
        <begin position="534"/>
        <end position="586"/>
    </location>
</feature>
<dbReference type="EC" id="2.7.13.3" evidence="3"/>
<dbReference type="InterPro" id="IPR003661">
    <property type="entry name" value="HisK_dim/P_dom"/>
</dbReference>
<keyword evidence="5" id="KW-0808">Transferase</keyword>
<evidence type="ECO:0000256" key="3">
    <source>
        <dbReference type="ARBA" id="ARBA00012438"/>
    </source>
</evidence>
<dbReference type="SUPFAM" id="SSF52172">
    <property type="entry name" value="CheY-like"/>
    <property type="match status" value="1"/>
</dbReference>
<comment type="subcellular location">
    <subcellularLocation>
        <location evidence="2">Membrane</location>
    </subcellularLocation>
</comment>
<dbReference type="Gene3D" id="6.10.340.10">
    <property type="match status" value="1"/>
</dbReference>
<dbReference type="SMART" id="SM00387">
    <property type="entry name" value="HATPase_c"/>
    <property type="match status" value="1"/>
</dbReference>
<evidence type="ECO:0000256" key="5">
    <source>
        <dbReference type="ARBA" id="ARBA00022679"/>
    </source>
</evidence>
<feature type="domain" description="HAMP" evidence="14">
    <location>
        <begin position="399"/>
        <end position="451"/>
    </location>
</feature>
<evidence type="ECO:0000256" key="6">
    <source>
        <dbReference type="ARBA" id="ARBA00022777"/>
    </source>
</evidence>
<dbReference type="NCBIfam" id="TIGR00229">
    <property type="entry name" value="sensory_box"/>
    <property type="match status" value="1"/>
</dbReference>
<dbReference type="SUPFAM" id="SSF55874">
    <property type="entry name" value="ATPase domain of HSP90 chaperone/DNA topoisomerase II/histidine kinase"/>
    <property type="match status" value="1"/>
</dbReference>
<dbReference type="CDD" id="cd17546">
    <property type="entry name" value="REC_hyHK_CKI1_RcsC-like"/>
    <property type="match status" value="1"/>
</dbReference>
<dbReference type="Pfam" id="PF00512">
    <property type="entry name" value="HisKA"/>
    <property type="match status" value="1"/>
</dbReference>
<keyword evidence="15" id="KW-0547">Nucleotide-binding</keyword>
<dbReference type="CDD" id="cd16922">
    <property type="entry name" value="HATPase_EvgS-ArcB-TorS-like"/>
    <property type="match status" value="1"/>
</dbReference>
<dbReference type="PROSITE" id="PS50110">
    <property type="entry name" value="RESPONSE_REGULATORY"/>
    <property type="match status" value="1"/>
</dbReference>
<dbReference type="Gene3D" id="1.10.287.130">
    <property type="match status" value="1"/>
</dbReference>
<evidence type="ECO:0000259" key="11">
    <source>
        <dbReference type="PROSITE" id="PS50109"/>
    </source>
</evidence>
<comment type="caution">
    <text evidence="15">The sequence shown here is derived from an EMBL/GenBank/DDBJ whole genome shotgun (WGS) entry which is preliminary data.</text>
</comment>
<evidence type="ECO:0000256" key="4">
    <source>
        <dbReference type="ARBA" id="ARBA00022553"/>
    </source>
</evidence>
<dbReference type="Gene3D" id="3.30.450.20">
    <property type="entry name" value="PAS domain"/>
    <property type="match status" value="3"/>
</dbReference>
<dbReference type="InterPro" id="IPR003594">
    <property type="entry name" value="HATPase_dom"/>
</dbReference>
<dbReference type="SMART" id="SM00448">
    <property type="entry name" value="REC"/>
    <property type="match status" value="1"/>
</dbReference>
<dbReference type="PROSITE" id="PS50113">
    <property type="entry name" value="PAC"/>
    <property type="match status" value="1"/>
</dbReference>
<dbReference type="InterPro" id="IPR011006">
    <property type="entry name" value="CheY-like_superfamily"/>
</dbReference>
<evidence type="ECO:0000256" key="7">
    <source>
        <dbReference type="ARBA" id="ARBA00023012"/>
    </source>
</evidence>
<evidence type="ECO:0000256" key="9">
    <source>
        <dbReference type="SAM" id="Coils"/>
    </source>
</evidence>
<dbReference type="PRINTS" id="PR00344">
    <property type="entry name" value="BCTRLSENSOR"/>
</dbReference>
<protein>
    <recommendedName>
        <fullName evidence="3">histidine kinase</fullName>
        <ecNumber evidence="3">2.7.13.3</ecNumber>
    </recommendedName>
</protein>
<dbReference type="Pfam" id="PF08448">
    <property type="entry name" value="PAS_4"/>
    <property type="match status" value="1"/>
</dbReference>
<dbReference type="InterPro" id="IPR001789">
    <property type="entry name" value="Sig_transdc_resp-reg_receiver"/>
</dbReference>
<dbReference type="Gene3D" id="3.30.565.10">
    <property type="entry name" value="Histidine kinase-like ATPase, C-terminal domain"/>
    <property type="match status" value="1"/>
</dbReference>
<dbReference type="PANTHER" id="PTHR43047:SF64">
    <property type="entry name" value="HISTIDINE KINASE CONTAINING CHEY-HOMOLOGOUS RECEIVER DOMAIN AND PAS DOMAIN-RELATED"/>
    <property type="match status" value="1"/>
</dbReference>
<keyword evidence="7" id="KW-0902">Two-component regulatory system</keyword>
<dbReference type="CDD" id="cd00082">
    <property type="entry name" value="HisKA"/>
    <property type="match status" value="1"/>
</dbReference>
<dbReference type="InterPro" id="IPR004358">
    <property type="entry name" value="Sig_transdc_His_kin-like_C"/>
</dbReference>
<feature type="transmembrane region" description="Helical" evidence="10">
    <location>
        <begin position="20"/>
        <end position="41"/>
    </location>
</feature>
<dbReference type="SUPFAM" id="SSF158472">
    <property type="entry name" value="HAMP domain-like"/>
    <property type="match status" value="1"/>
</dbReference>
<reference evidence="15 16" key="1">
    <citation type="submission" date="2023-01" db="EMBL/GenBank/DDBJ databases">
        <title>Novel diversity within Roseofilum (Cyanobacteria; Desertifilaceae) from marine benthic mats with descriptions of four novel species.</title>
        <authorList>
            <person name="Wang Y."/>
            <person name="Berthold D.E."/>
            <person name="Hu J."/>
            <person name="Lefler F.W."/>
            <person name="Laughinghouse H.D. IV."/>
        </authorList>
    </citation>
    <scope>NUCLEOTIDE SEQUENCE [LARGE SCALE GENOMIC DNA]</scope>
    <source>
        <strain evidence="15 16">BLCC-M154</strain>
    </source>
</reference>
<keyword evidence="6" id="KW-0418">Kinase</keyword>
<dbReference type="RefSeq" id="WP_283752247.1">
    <property type="nucleotide sequence ID" value="NZ_JAQOSP010000022.1"/>
</dbReference>
<feature type="domain" description="Response regulatory" evidence="12">
    <location>
        <begin position="872"/>
        <end position="988"/>
    </location>
</feature>
<dbReference type="Pfam" id="PF00672">
    <property type="entry name" value="HAMP"/>
    <property type="match status" value="1"/>
</dbReference>
<feature type="coiled-coil region" evidence="9">
    <location>
        <begin position="602"/>
        <end position="629"/>
    </location>
</feature>
<dbReference type="SUPFAM" id="SSF55785">
    <property type="entry name" value="PYP-like sensor domain (PAS domain)"/>
    <property type="match status" value="1"/>
</dbReference>
<dbReference type="InterPro" id="IPR000700">
    <property type="entry name" value="PAS-assoc_C"/>
</dbReference>
<dbReference type="InterPro" id="IPR036890">
    <property type="entry name" value="HATPase_C_sf"/>
</dbReference>
<dbReference type="Pfam" id="PF02518">
    <property type="entry name" value="HATPase_c"/>
    <property type="match status" value="1"/>
</dbReference>
<proteinExistence type="predicted"/>
<comment type="catalytic activity">
    <reaction evidence="1">
        <text>ATP + protein L-histidine = ADP + protein N-phospho-L-histidine.</text>
        <dbReference type="EC" id="2.7.13.3"/>
    </reaction>
</comment>
<evidence type="ECO:0000259" key="12">
    <source>
        <dbReference type="PROSITE" id="PS50110"/>
    </source>
</evidence>
<evidence type="ECO:0000256" key="1">
    <source>
        <dbReference type="ARBA" id="ARBA00000085"/>
    </source>
</evidence>
<evidence type="ECO:0000313" key="16">
    <source>
        <dbReference type="Proteomes" id="UP001235303"/>
    </source>
</evidence>
<organism evidence="15 16">
    <name type="scientific">Roseofilum acuticapitatum BLCC-M154</name>
    <dbReference type="NCBI Taxonomy" id="3022444"/>
    <lineage>
        <taxon>Bacteria</taxon>
        <taxon>Bacillati</taxon>
        <taxon>Cyanobacteriota</taxon>
        <taxon>Cyanophyceae</taxon>
        <taxon>Desertifilales</taxon>
        <taxon>Desertifilaceae</taxon>
        <taxon>Roseofilum</taxon>
        <taxon>Roseofilum acuticapitatum</taxon>
    </lineage>
</organism>
<dbReference type="SMART" id="SM00304">
    <property type="entry name" value="HAMP"/>
    <property type="match status" value="1"/>
</dbReference>
<dbReference type="Gene3D" id="3.40.50.2300">
    <property type="match status" value="1"/>
</dbReference>
<dbReference type="SUPFAM" id="SSF47384">
    <property type="entry name" value="Homodimeric domain of signal transducing histidine kinase"/>
    <property type="match status" value="1"/>
</dbReference>
<dbReference type="PROSITE" id="PS50109">
    <property type="entry name" value="HIS_KIN"/>
    <property type="match status" value="1"/>
</dbReference>
<dbReference type="InterPro" id="IPR013656">
    <property type="entry name" value="PAS_4"/>
</dbReference>
<keyword evidence="10" id="KW-0812">Transmembrane</keyword>
<keyword evidence="15" id="KW-0067">ATP-binding</keyword>
<evidence type="ECO:0000313" key="15">
    <source>
        <dbReference type="EMBL" id="MDJ1168483.1"/>
    </source>
</evidence>
<dbReference type="GO" id="GO:0005524">
    <property type="term" value="F:ATP binding"/>
    <property type="evidence" value="ECO:0007669"/>
    <property type="project" value="UniProtKB-KW"/>
</dbReference>